<dbReference type="SUPFAM" id="SSF53335">
    <property type="entry name" value="S-adenosyl-L-methionine-dependent methyltransferases"/>
    <property type="match status" value="1"/>
</dbReference>
<feature type="binding site" evidence="1">
    <location>
        <position position="188"/>
    </location>
    <ligand>
        <name>S-adenosyl-L-methionine</name>
        <dbReference type="ChEBI" id="CHEBI:59789"/>
    </ligand>
</feature>
<name>A0ABU9IGR1_9SPHN</name>
<keyword evidence="1 3" id="KW-0808">Transferase</keyword>
<evidence type="ECO:0000313" key="3">
    <source>
        <dbReference type="EMBL" id="MEL1251623.1"/>
    </source>
</evidence>
<dbReference type="PANTHER" id="PTHR18895">
    <property type="entry name" value="HEMK METHYLTRANSFERASE"/>
    <property type="match status" value="1"/>
</dbReference>
<keyword evidence="1 3" id="KW-0489">Methyltransferase</keyword>
<comment type="caution">
    <text evidence="3">The sequence shown here is derived from an EMBL/GenBank/DDBJ whole genome shotgun (WGS) entry which is preliminary data.</text>
</comment>
<dbReference type="PANTHER" id="PTHR18895:SF74">
    <property type="entry name" value="MTRF1L RELEASE FACTOR GLUTAMINE METHYLTRANSFERASE"/>
    <property type="match status" value="1"/>
</dbReference>
<dbReference type="InterPro" id="IPR050320">
    <property type="entry name" value="N5-glutamine_MTase"/>
</dbReference>
<evidence type="ECO:0000313" key="4">
    <source>
        <dbReference type="Proteomes" id="UP001497045"/>
    </source>
</evidence>
<dbReference type="Pfam" id="PF17827">
    <property type="entry name" value="PrmC_N"/>
    <property type="match status" value="1"/>
</dbReference>
<feature type="domain" description="Release factor glutamine methyltransferase N-terminal" evidence="2">
    <location>
        <begin position="8"/>
        <end position="72"/>
    </location>
</feature>
<reference evidence="3 4" key="1">
    <citation type="submission" date="2024-04" db="EMBL/GenBank/DDBJ databases">
        <title>Aurantiacibacter sp. DGU6 16S ribosomal RNA gene Genome sequencing and assembly.</title>
        <authorList>
            <person name="Park S."/>
        </authorList>
    </citation>
    <scope>NUCLEOTIDE SEQUENCE [LARGE SCALE GENOMIC DNA]</scope>
    <source>
        <strain evidence="3 4">DGU6</strain>
    </source>
</reference>
<dbReference type="HAMAP" id="MF_02126">
    <property type="entry name" value="RF_methyltr_PrmC"/>
    <property type="match status" value="1"/>
</dbReference>
<feature type="binding site" evidence="1">
    <location>
        <begin position="115"/>
        <end position="119"/>
    </location>
    <ligand>
        <name>S-adenosyl-L-methionine</name>
        <dbReference type="ChEBI" id="CHEBI:59789"/>
    </ligand>
</feature>
<feature type="binding site" evidence="1">
    <location>
        <begin position="206"/>
        <end position="209"/>
    </location>
    <ligand>
        <name>substrate</name>
    </ligand>
</feature>
<proteinExistence type="inferred from homology"/>
<protein>
    <recommendedName>
        <fullName evidence="1">Release factor glutamine methyltransferase</fullName>
        <shortName evidence="1">RF MTase</shortName>
        <ecNumber evidence="1">2.1.1.297</ecNumber>
    </recommendedName>
    <alternativeName>
        <fullName evidence="1">N5-glutamine methyltransferase PrmC</fullName>
    </alternativeName>
    <alternativeName>
        <fullName evidence="1">Protein-(glutamine-N5) MTase PrmC</fullName>
    </alternativeName>
    <alternativeName>
        <fullName evidence="1">Protein-glutamine N-methyltransferase PrmC</fullName>
    </alternativeName>
</protein>
<dbReference type="InterPro" id="IPR002052">
    <property type="entry name" value="DNA_methylase_N6_adenine_CS"/>
</dbReference>
<organism evidence="3 4">
    <name type="scientific">Aurantiacibacter gilvus</name>
    <dbReference type="NCBI Taxonomy" id="3139141"/>
    <lineage>
        <taxon>Bacteria</taxon>
        <taxon>Pseudomonadati</taxon>
        <taxon>Pseudomonadota</taxon>
        <taxon>Alphaproteobacteria</taxon>
        <taxon>Sphingomonadales</taxon>
        <taxon>Erythrobacteraceae</taxon>
        <taxon>Aurantiacibacter</taxon>
    </lineage>
</organism>
<comment type="similarity">
    <text evidence="1">Belongs to the protein N5-glutamine methyltransferase family. PrmC subfamily.</text>
</comment>
<sequence length="305" mass="32437">MAKVTATLREAARMLTGLSDTPRLDAELLMAEALGVSRSDLLLRHHDSEVPARFAQLLARRLEREPVAYILGRQEFFGLEFAVSPDVLVPRADSECVVQVALDAAPDARRILDLGTGSGALLLALLSHLPQAEGIGIDASAQALLVAAANGVRHANMPTGFAGGDPLAMPDMAPRADGGSARFVQRDWNQAGWADDLGRFDLVIANPPYVEDNAELDPDVRDFEPASALFAGAEGLDDYRVLVPQLPQLLADNGVAVLEIGALQAESVAEIARTHGFATELHQDLGGRDRALVLRLTLGKGESSS</sequence>
<dbReference type="EMBL" id="JBBYHV010000002">
    <property type="protein sequence ID" value="MEL1251623.1"/>
    <property type="molecule type" value="Genomic_DNA"/>
</dbReference>
<dbReference type="GO" id="GO:0032259">
    <property type="term" value="P:methylation"/>
    <property type="evidence" value="ECO:0007669"/>
    <property type="project" value="UniProtKB-KW"/>
</dbReference>
<gene>
    <name evidence="1 3" type="primary">prmC</name>
    <name evidence="3" type="ORF">AAEO60_13180</name>
</gene>
<dbReference type="InterPro" id="IPR029063">
    <property type="entry name" value="SAM-dependent_MTases_sf"/>
</dbReference>
<keyword evidence="1" id="KW-0949">S-adenosyl-L-methionine</keyword>
<dbReference type="Gene3D" id="3.40.50.150">
    <property type="entry name" value="Vaccinia Virus protein VP39"/>
    <property type="match status" value="1"/>
</dbReference>
<dbReference type="PROSITE" id="PS00092">
    <property type="entry name" value="N6_MTASE"/>
    <property type="match status" value="1"/>
</dbReference>
<dbReference type="Proteomes" id="UP001497045">
    <property type="component" value="Unassembled WGS sequence"/>
</dbReference>
<dbReference type="RefSeq" id="WP_341674171.1">
    <property type="nucleotide sequence ID" value="NZ_JBBYHV010000002.1"/>
</dbReference>
<dbReference type="NCBIfam" id="TIGR03534">
    <property type="entry name" value="RF_mod_PrmC"/>
    <property type="match status" value="1"/>
</dbReference>
<dbReference type="EC" id="2.1.1.297" evidence="1"/>
<dbReference type="InterPro" id="IPR019874">
    <property type="entry name" value="RF_methyltr_PrmC"/>
</dbReference>
<dbReference type="InterPro" id="IPR040758">
    <property type="entry name" value="PrmC_N"/>
</dbReference>
<evidence type="ECO:0000259" key="2">
    <source>
        <dbReference type="Pfam" id="PF17827"/>
    </source>
</evidence>
<feature type="binding site" evidence="1">
    <location>
        <position position="138"/>
    </location>
    <ligand>
        <name>S-adenosyl-L-methionine</name>
        <dbReference type="ChEBI" id="CHEBI:59789"/>
    </ligand>
</feature>
<accession>A0ABU9IGR1</accession>
<keyword evidence="4" id="KW-1185">Reference proteome</keyword>
<evidence type="ECO:0000256" key="1">
    <source>
        <dbReference type="HAMAP-Rule" id="MF_02126"/>
    </source>
</evidence>
<feature type="binding site" evidence="1">
    <location>
        <position position="206"/>
    </location>
    <ligand>
        <name>S-adenosyl-L-methionine</name>
        <dbReference type="ChEBI" id="CHEBI:59789"/>
    </ligand>
</feature>
<dbReference type="Gene3D" id="1.10.8.10">
    <property type="entry name" value="DNA helicase RuvA subunit, C-terminal domain"/>
    <property type="match status" value="1"/>
</dbReference>
<comment type="function">
    <text evidence="1">Methylates the class 1 translation termination release factors RF1/PrfA and RF2/PrfB on the glutamine residue of the universally conserved GGQ motif.</text>
</comment>
<comment type="catalytic activity">
    <reaction evidence="1">
        <text>L-glutaminyl-[peptide chain release factor] + S-adenosyl-L-methionine = N(5)-methyl-L-glutaminyl-[peptide chain release factor] + S-adenosyl-L-homocysteine + H(+)</text>
        <dbReference type="Rhea" id="RHEA:42896"/>
        <dbReference type="Rhea" id="RHEA-COMP:10271"/>
        <dbReference type="Rhea" id="RHEA-COMP:10272"/>
        <dbReference type="ChEBI" id="CHEBI:15378"/>
        <dbReference type="ChEBI" id="CHEBI:30011"/>
        <dbReference type="ChEBI" id="CHEBI:57856"/>
        <dbReference type="ChEBI" id="CHEBI:59789"/>
        <dbReference type="ChEBI" id="CHEBI:61891"/>
        <dbReference type="EC" id="2.1.1.297"/>
    </reaction>
</comment>
<dbReference type="GO" id="GO:0102559">
    <property type="term" value="F:peptide chain release factor N(5)-glutamine methyltransferase activity"/>
    <property type="evidence" value="ECO:0007669"/>
    <property type="project" value="UniProtKB-EC"/>
</dbReference>